<evidence type="ECO:0000256" key="1">
    <source>
        <dbReference type="SAM" id="MobiDB-lite"/>
    </source>
</evidence>
<feature type="compositionally biased region" description="Polar residues" evidence="1">
    <location>
        <begin position="208"/>
        <end position="219"/>
    </location>
</feature>
<feature type="region of interest" description="Disordered" evidence="1">
    <location>
        <begin position="186"/>
        <end position="219"/>
    </location>
</feature>
<name>A0A075H9V4_9ARCH</name>
<organism evidence="2">
    <name type="scientific">uncultured marine thaumarchaeote KM3_46_F12</name>
    <dbReference type="NCBI Taxonomy" id="1456160"/>
    <lineage>
        <taxon>Archaea</taxon>
        <taxon>Nitrososphaerota</taxon>
        <taxon>environmental samples</taxon>
    </lineage>
</organism>
<dbReference type="EMBL" id="KF900894">
    <property type="protein sequence ID" value="AIF10548.1"/>
    <property type="molecule type" value="Genomic_DNA"/>
</dbReference>
<protein>
    <submittedName>
        <fullName evidence="2">Conserved protein implicated in secretion</fullName>
    </submittedName>
</protein>
<dbReference type="Gene3D" id="6.10.140.1230">
    <property type="match status" value="1"/>
</dbReference>
<proteinExistence type="predicted"/>
<accession>A0A075H9V4</accession>
<dbReference type="AlphaFoldDB" id="A0A075H9V4"/>
<reference evidence="2" key="1">
    <citation type="journal article" date="2014" name="Genome Biol. Evol.">
        <title>Pangenome evidence for extensive interdomain horizontal transfer affecting lineage core and shell genes in uncultured planktonic thaumarchaeota and euryarchaeota.</title>
        <authorList>
            <person name="Deschamps P."/>
            <person name="Zivanovic Y."/>
            <person name="Moreira D."/>
            <person name="Rodriguez-Valera F."/>
            <person name="Lopez-Garcia P."/>
        </authorList>
    </citation>
    <scope>NUCLEOTIDE SEQUENCE</scope>
</reference>
<evidence type="ECO:0000313" key="2">
    <source>
        <dbReference type="EMBL" id="AIF10548.1"/>
    </source>
</evidence>
<sequence>MGSFQDKWSKPQKQGFAERITDTLKPKGSLKPRVEAAVKRLQAQISKMDGMVQKLHQRDQEIFQKIVTATQNHDTYSTKVLSNELVEVRKVHRILSNAKMGLERIELRLTTFHDLGDTVVTLMPTIGLMNGLKGSLVKFMPGADQEIGRMTEMLGGLMNETFSSSDNTFGVEESTNAESDKILSEAAAVAESQSGDKFPDMPMMDQVNMPSSTSESKFM</sequence>